<comment type="caution">
    <text evidence="1">The sequence shown here is derived from an EMBL/GenBank/DDBJ whole genome shotgun (WGS) entry which is preliminary data.</text>
</comment>
<evidence type="ECO:0000313" key="2">
    <source>
        <dbReference type="Proteomes" id="UP000240978"/>
    </source>
</evidence>
<evidence type="ECO:0000313" key="1">
    <source>
        <dbReference type="EMBL" id="PSL33311.1"/>
    </source>
</evidence>
<keyword evidence="2" id="KW-1185">Reference proteome</keyword>
<organism evidence="1 2">
    <name type="scientific">Chitinophaga ginsengisoli</name>
    <dbReference type="NCBI Taxonomy" id="363837"/>
    <lineage>
        <taxon>Bacteria</taxon>
        <taxon>Pseudomonadati</taxon>
        <taxon>Bacteroidota</taxon>
        <taxon>Chitinophagia</taxon>
        <taxon>Chitinophagales</taxon>
        <taxon>Chitinophagaceae</taxon>
        <taxon>Chitinophaga</taxon>
    </lineage>
</organism>
<proteinExistence type="predicted"/>
<dbReference type="AlphaFoldDB" id="A0A2P8GH64"/>
<dbReference type="RefSeq" id="WP_262509993.1">
    <property type="nucleotide sequence ID" value="NZ_PYGK01000003.1"/>
</dbReference>
<dbReference type="EMBL" id="PYGK01000003">
    <property type="protein sequence ID" value="PSL33311.1"/>
    <property type="molecule type" value="Genomic_DNA"/>
</dbReference>
<dbReference type="Proteomes" id="UP000240978">
    <property type="component" value="Unassembled WGS sequence"/>
</dbReference>
<gene>
    <name evidence="1" type="ORF">CLV42_103294</name>
</gene>
<name>A0A2P8GH64_9BACT</name>
<protein>
    <submittedName>
        <fullName evidence="1">Uncharacterized protein</fullName>
    </submittedName>
</protein>
<reference evidence="1 2" key="1">
    <citation type="submission" date="2018-03" db="EMBL/GenBank/DDBJ databases">
        <title>Genomic Encyclopedia of Archaeal and Bacterial Type Strains, Phase II (KMG-II): from individual species to whole genera.</title>
        <authorList>
            <person name="Goeker M."/>
        </authorList>
    </citation>
    <scope>NUCLEOTIDE SEQUENCE [LARGE SCALE GENOMIC DNA]</scope>
    <source>
        <strain evidence="1 2">DSM 18107</strain>
    </source>
</reference>
<sequence>MKNIKQHGKTAIVVLLLLALVTAALLEFTSAGQKAASTCIVGAP</sequence>
<accession>A0A2P8GH64</accession>